<gene>
    <name evidence="1" type="ORF">SDC9_14615</name>
</gene>
<proteinExistence type="predicted"/>
<dbReference type="AlphaFoldDB" id="A0A644TRK3"/>
<sequence>MLFNKINKFLKRFNNIEKKLDLIQGALGRIEERQIKDEDIANAEYKVFSQWGEDGIIQYLVNNLKISKKVFIEFGVENYTESNTRFLLVNNNWSGLVIDGSEKNINYIKQDEIYWRYNLKAECSFITAENINDIFKKNGIQGNIGILSIDIDGNDYWVWNSINSVNPAIITCEYNHRFGKEKAVTVPYDARFVRKEKHYSCIYYGASIKALVLLGQKKGYSLVAGNSNGNNIFFVRNDLLNDRVKPKTVDDVFVHAQFRESRNEDGSLAFLNLEKEKKILEKLELVDVE</sequence>
<evidence type="ECO:0000313" key="1">
    <source>
        <dbReference type="EMBL" id="MPL68882.1"/>
    </source>
</evidence>
<comment type="caution">
    <text evidence="1">The sequence shown here is derived from an EMBL/GenBank/DDBJ whole genome shotgun (WGS) entry which is preliminary data.</text>
</comment>
<reference evidence="1" key="1">
    <citation type="submission" date="2019-08" db="EMBL/GenBank/DDBJ databases">
        <authorList>
            <person name="Kucharzyk K."/>
            <person name="Murdoch R.W."/>
            <person name="Higgins S."/>
            <person name="Loffler F."/>
        </authorList>
    </citation>
    <scope>NUCLEOTIDE SEQUENCE</scope>
</reference>
<dbReference type="EMBL" id="VSSQ01000044">
    <property type="protein sequence ID" value="MPL68882.1"/>
    <property type="molecule type" value="Genomic_DNA"/>
</dbReference>
<protein>
    <submittedName>
        <fullName evidence="1">Uncharacterized protein</fullName>
    </submittedName>
</protein>
<organism evidence="1">
    <name type="scientific">bioreactor metagenome</name>
    <dbReference type="NCBI Taxonomy" id="1076179"/>
    <lineage>
        <taxon>unclassified sequences</taxon>
        <taxon>metagenomes</taxon>
        <taxon>ecological metagenomes</taxon>
    </lineage>
</organism>
<name>A0A644TRK3_9ZZZZ</name>
<accession>A0A644TRK3</accession>